<reference evidence="2" key="1">
    <citation type="journal article" date="2023" name="Insect Mol. Biol.">
        <title>Genome sequencing provides insights into the evolution of gene families encoding plant cell wall-degrading enzymes in longhorned beetles.</title>
        <authorList>
            <person name="Shin N.R."/>
            <person name="Okamura Y."/>
            <person name="Kirsch R."/>
            <person name="Pauchet Y."/>
        </authorList>
    </citation>
    <scope>NUCLEOTIDE SEQUENCE</scope>
    <source>
        <strain evidence="2">AMC_N1</strain>
    </source>
</reference>
<evidence type="ECO:0000256" key="1">
    <source>
        <dbReference type="SAM" id="MobiDB-lite"/>
    </source>
</evidence>
<evidence type="ECO:0000313" key="2">
    <source>
        <dbReference type="EMBL" id="KAJ8960436.1"/>
    </source>
</evidence>
<protein>
    <submittedName>
        <fullName evidence="2">Uncharacterized protein</fullName>
    </submittedName>
</protein>
<evidence type="ECO:0000313" key="3">
    <source>
        <dbReference type="Proteomes" id="UP001162162"/>
    </source>
</evidence>
<feature type="region of interest" description="Disordered" evidence="1">
    <location>
        <begin position="89"/>
        <end position="112"/>
    </location>
</feature>
<dbReference type="AlphaFoldDB" id="A0AAV8Z8C9"/>
<proteinExistence type="predicted"/>
<name>A0AAV8Z8C9_9CUCU</name>
<sequence length="128" mass="14257">MYSLIAAFVKQKHELGSNGSSGGYSIGTCVIFNNIETNLFSNCFSGKPLGRIGHVLYCTFNAHDFLQSASRGRETEFYHAVIDIDKQANRRSTEASKEARTARRDEKLHAEEEYEKEEGILYGAGIAD</sequence>
<accession>A0AAV8Z8C9</accession>
<organism evidence="2 3">
    <name type="scientific">Aromia moschata</name>
    <dbReference type="NCBI Taxonomy" id="1265417"/>
    <lineage>
        <taxon>Eukaryota</taxon>
        <taxon>Metazoa</taxon>
        <taxon>Ecdysozoa</taxon>
        <taxon>Arthropoda</taxon>
        <taxon>Hexapoda</taxon>
        <taxon>Insecta</taxon>
        <taxon>Pterygota</taxon>
        <taxon>Neoptera</taxon>
        <taxon>Endopterygota</taxon>
        <taxon>Coleoptera</taxon>
        <taxon>Polyphaga</taxon>
        <taxon>Cucujiformia</taxon>
        <taxon>Chrysomeloidea</taxon>
        <taxon>Cerambycidae</taxon>
        <taxon>Cerambycinae</taxon>
        <taxon>Callichromatini</taxon>
        <taxon>Aromia</taxon>
    </lineage>
</organism>
<gene>
    <name evidence="2" type="ORF">NQ318_013720</name>
</gene>
<dbReference type="Proteomes" id="UP001162162">
    <property type="component" value="Unassembled WGS sequence"/>
</dbReference>
<comment type="caution">
    <text evidence="2">The sequence shown here is derived from an EMBL/GenBank/DDBJ whole genome shotgun (WGS) entry which is preliminary data.</text>
</comment>
<keyword evidence="3" id="KW-1185">Reference proteome</keyword>
<dbReference type="EMBL" id="JAPWTK010000008">
    <property type="protein sequence ID" value="KAJ8960436.1"/>
    <property type="molecule type" value="Genomic_DNA"/>
</dbReference>
<feature type="compositionally biased region" description="Basic and acidic residues" evidence="1">
    <location>
        <begin position="89"/>
        <end position="111"/>
    </location>
</feature>